<evidence type="ECO:0000313" key="3">
    <source>
        <dbReference type="Proteomes" id="UP001107558"/>
    </source>
</evidence>
<keyword evidence="1" id="KW-0732">Signal</keyword>
<gene>
    <name evidence="2" type="ORF">PVAND_016508</name>
</gene>
<dbReference type="Proteomes" id="UP001107558">
    <property type="component" value="Chromosome 4"/>
</dbReference>
<evidence type="ECO:0008006" key="4">
    <source>
        <dbReference type="Google" id="ProtNLM"/>
    </source>
</evidence>
<dbReference type="AlphaFoldDB" id="A0A9J6BGE1"/>
<dbReference type="OrthoDB" id="10570812at2759"/>
<accession>A0A9J6BGE1</accession>
<keyword evidence="3" id="KW-1185">Reference proteome</keyword>
<protein>
    <recommendedName>
        <fullName evidence="4">MD-2-related lipid-recognition domain-containing protein</fullName>
    </recommendedName>
</protein>
<sequence>MGKILIFFILLFQIFYSYCHIDFVQIESCSSSNITLSFEECEIKNNKVNVAVLFWRPVTKIFVKVKLFKEVNSEFREIFKVPRFEWCSVLDGTSKTNSFVRSFLNSFKDRYPKAVRKCPLTGRSEMMNVTIEKKLTMMFPSGLYRFTMKSSDDLDQRGAFFSILTKIESDYA</sequence>
<organism evidence="2 3">
    <name type="scientific">Polypedilum vanderplanki</name>
    <name type="common">Sleeping chironomid midge</name>
    <dbReference type="NCBI Taxonomy" id="319348"/>
    <lineage>
        <taxon>Eukaryota</taxon>
        <taxon>Metazoa</taxon>
        <taxon>Ecdysozoa</taxon>
        <taxon>Arthropoda</taxon>
        <taxon>Hexapoda</taxon>
        <taxon>Insecta</taxon>
        <taxon>Pterygota</taxon>
        <taxon>Neoptera</taxon>
        <taxon>Endopterygota</taxon>
        <taxon>Diptera</taxon>
        <taxon>Nematocera</taxon>
        <taxon>Chironomoidea</taxon>
        <taxon>Chironomidae</taxon>
        <taxon>Chironominae</taxon>
        <taxon>Polypedilum</taxon>
        <taxon>Polypedilum</taxon>
    </lineage>
</organism>
<comment type="caution">
    <text evidence="2">The sequence shown here is derived from an EMBL/GenBank/DDBJ whole genome shotgun (WGS) entry which is preliminary data.</text>
</comment>
<dbReference type="PANTHER" id="PTHR20898:SF0">
    <property type="entry name" value="DAEDALUS ON 3-RELATED"/>
    <property type="match status" value="1"/>
</dbReference>
<evidence type="ECO:0000256" key="1">
    <source>
        <dbReference type="SAM" id="SignalP"/>
    </source>
</evidence>
<name>A0A9J6BGE1_POLVA</name>
<feature type="signal peptide" evidence="1">
    <location>
        <begin position="1"/>
        <end position="19"/>
    </location>
</feature>
<dbReference type="PANTHER" id="PTHR20898">
    <property type="entry name" value="DAEDALUS ON 3-RELATED-RELATED"/>
    <property type="match status" value="1"/>
</dbReference>
<reference evidence="2" key="1">
    <citation type="submission" date="2021-03" db="EMBL/GenBank/DDBJ databases">
        <title>Chromosome level genome of the anhydrobiotic midge Polypedilum vanderplanki.</title>
        <authorList>
            <person name="Yoshida Y."/>
            <person name="Kikawada T."/>
            <person name="Gusev O."/>
        </authorList>
    </citation>
    <scope>NUCLEOTIDE SEQUENCE</scope>
    <source>
        <strain evidence="2">NIAS01</strain>
        <tissue evidence="2">Whole body or cell culture</tissue>
    </source>
</reference>
<proteinExistence type="predicted"/>
<feature type="chain" id="PRO_5039935320" description="MD-2-related lipid-recognition domain-containing protein" evidence="1">
    <location>
        <begin position="20"/>
        <end position="172"/>
    </location>
</feature>
<evidence type="ECO:0000313" key="2">
    <source>
        <dbReference type="EMBL" id="KAG5668571.1"/>
    </source>
</evidence>
<dbReference type="EMBL" id="JADBJN010000004">
    <property type="protein sequence ID" value="KAG5668571.1"/>
    <property type="molecule type" value="Genomic_DNA"/>
</dbReference>